<dbReference type="NCBIfam" id="TIGR01903">
    <property type="entry name" value="cas5_csm4"/>
    <property type="match status" value="1"/>
</dbReference>
<keyword evidence="3" id="KW-0694">RNA-binding</keyword>
<feature type="domain" description="Csm4 C-terminal" evidence="5">
    <location>
        <begin position="222"/>
        <end position="312"/>
    </location>
</feature>
<evidence type="ECO:0000313" key="7">
    <source>
        <dbReference type="Proteomes" id="UP000005039"/>
    </source>
</evidence>
<dbReference type="GO" id="GO:0003723">
    <property type="term" value="F:RNA binding"/>
    <property type="evidence" value="ECO:0007669"/>
    <property type="project" value="UniProtKB-KW"/>
</dbReference>
<dbReference type="AlphaFoldDB" id="I0R6A9"/>
<proteinExistence type="inferred from homology"/>
<evidence type="ECO:0000313" key="6">
    <source>
        <dbReference type="EMBL" id="EIC95217.1"/>
    </source>
</evidence>
<keyword evidence="4" id="KW-0051">Antiviral defense</keyword>
<protein>
    <recommendedName>
        <fullName evidence="2">CRISPR system Cms protein Csm4</fullName>
    </recommendedName>
</protein>
<name>I0R6A9_9FIRM</name>
<dbReference type="EMBL" id="AJGH01000092">
    <property type="protein sequence ID" value="EIC95217.1"/>
    <property type="molecule type" value="Genomic_DNA"/>
</dbReference>
<dbReference type="OrthoDB" id="9792564at2"/>
<dbReference type="GO" id="GO:0051607">
    <property type="term" value="P:defense response to virus"/>
    <property type="evidence" value="ECO:0007669"/>
    <property type="project" value="UniProtKB-KW"/>
</dbReference>
<dbReference type="Pfam" id="PF17953">
    <property type="entry name" value="Csm4_C"/>
    <property type="match status" value="1"/>
</dbReference>
<dbReference type="InterPro" id="IPR040932">
    <property type="entry name" value="Csm4_C"/>
</dbReference>
<dbReference type="RefSeq" id="WP_008754513.1">
    <property type="nucleotide sequence ID" value="NZ_AJGH01000092.1"/>
</dbReference>
<evidence type="ECO:0000256" key="4">
    <source>
        <dbReference type="ARBA" id="ARBA00023118"/>
    </source>
</evidence>
<reference evidence="6 7" key="1">
    <citation type="submission" date="2012-03" db="EMBL/GenBank/DDBJ databases">
        <authorList>
            <person name="Durkin A.S."/>
            <person name="McCorrison J."/>
            <person name="Torralba M."/>
            <person name="Gillis M."/>
            <person name="Methe B."/>
            <person name="Sutton G."/>
            <person name="Nelson K.E."/>
        </authorList>
    </citation>
    <scope>NUCLEOTIDE SEQUENCE [LARGE SCALE GENOMIC DNA]</scope>
    <source>
        <strain evidence="6 7">F0468</strain>
    </source>
</reference>
<keyword evidence="7" id="KW-1185">Reference proteome</keyword>
<comment type="caution">
    <text evidence="6">The sequence shown here is derived from an EMBL/GenBank/DDBJ whole genome shotgun (WGS) entry which is preliminary data.</text>
</comment>
<gene>
    <name evidence="6" type="primary">csm4</name>
    <name evidence="6" type="ORF">HMPREF9970_0477</name>
</gene>
<dbReference type="Proteomes" id="UP000005039">
    <property type="component" value="Unassembled WGS sequence"/>
</dbReference>
<sequence length="313" mass="35435">MNYKILKLDFTTAVHFGSGGLEKSGNVPGADTIFSALFIEALKHGKSDVLLKSFQEGRLKISNAFPYIKEEYYLPKPIIRLDNDADGDSVIKKALKKLRYIPLSRFKSFINGKSDIRKEADLFGENLGEFALMEKVSMYTANEDEFNNLYALEVFKYKKGSGLYFFIGYEKDSDFETVCKLMESISYTGIGGKISAGYGKFELSTDTPDKDIVKNFENIGDYKDIMSLSLCLPRDEELENSLIDASYTVVKRSGFIASSNYAKTFRKKKDIYMLEAGSVYKNTFKGDIYNVSMENVGTHPVYRYGIPFFMGVR</sequence>
<dbReference type="eggNOG" id="COG1567">
    <property type="taxonomic scope" value="Bacteria"/>
</dbReference>
<dbReference type="PATRIC" id="fig|1095750.3.peg.2002"/>
<evidence type="ECO:0000256" key="1">
    <source>
        <dbReference type="ARBA" id="ARBA00005772"/>
    </source>
</evidence>
<evidence type="ECO:0000256" key="2">
    <source>
        <dbReference type="ARBA" id="ARBA00016109"/>
    </source>
</evidence>
<evidence type="ECO:0000259" key="5">
    <source>
        <dbReference type="Pfam" id="PF17953"/>
    </source>
</evidence>
<comment type="similarity">
    <text evidence="1">Belongs to the CRISPR-associated Csm4 family.</text>
</comment>
<organism evidence="6 7">
    <name type="scientific">Lachnoanaerobaculum saburreum F0468</name>
    <dbReference type="NCBI Taxonomy" id="1095750"/>
    <lineage>
        <taxon>Bacteria</taxon>
        <taxon>Bacillati</taxon>
        <taxon>Bacillota</taxon>
        <taxon>Clostridia</taxon>
        <taxon>Lachnospirales</taxon>
        <taxon>Lachnospiraceae</taxon>
        <taxon>Lachnoanaerobaculum</taxon>
    </lineage>
</organism>
<accession>I0R6A9</accession>
<dbReference type="InterPro" id="IPR005510">
    <property type="entry name" value="Csm4"/>
</dbReference>
<evidence type="ECO:0000256" key="3">
    <source>
        <dbReference type="ARBA" id="ARBA00022884"/>
    </source>
</evidence>